<dbReference type="SUPFAM" id="SSF54695">
    <property type="entry name" value="POZ domain"/>
    <property type="match status" value="1"/>
</dbReference>
<keyword evidence="1" id="KW-0880">Kelch repeat</keyword>
<dbReference type="InterPro" id="IPR011705">
    <property type="entry name" value="BACK"/>
</dbReference>
<dbReference type="CDD" id="cd18463">
    <property type="entry name" value="BACK_KLHL24"/>
    <property type="match status" value="1"/>
</dbReference>
<accession>A0A4W4ELF6</accession>
<dbReference type="FunFam" id="1.25.40.420:FF:000001">
    <property type="entry name" value="Kelch-like family member 12"/>
    <property type="match status" value="1"/>
</dbReference>
<dbReference type="CDD" id="cd18253">
    <property type="entry name" value="BTB_POZ_KLHL24_KRIP6"/>
    <property type="match status" value="1"/>
</dbReference>
<reference evidence="4" key="3">
    <citation type="submission" date="2020-05" db="EMBL/GenBank/DDBJ databases">
        <title>Electrophorus electricus (electric eel) genome, fEleEle1, primary haplotype.</title>
        <authorList>
            <person name="Myers G."/>
            <person name="Meyer A."/>
            <person name="Fedrigo O."/>
            <person name="Formenti G."/>
            <person name="Rhie A."/>
            <person name="Tracey A."/>
            <person name="Sims Y."/>
            <person name="Jarvis E.D."/>
        </authorList>
    </citation>
    <scope>NUCLEOTIDE SEQUENCE [LARGE SCALE GENOMIC DNA]</scope>
</reference>
<reference evidence="4" key="4">
    <citation type="submission" date="2025-08" db="UniProtKB">
        <authorList>
            <consortium name="Ensembl"/>
        </authorList>
    </citation>
    <scope>IDENTIFICATION</scope>
</reference>
<dbReference type="InterPro" id="IPR030596">
    <property type="entry name" value="BTB_POZ_KLHL24"/>
</dbReference>
<dbReference type="Pfam" id="PF00651">
    <property type="entry name" value="BTB"/>
    <property type="match status" value="1"/>
</dbReference>
<dbReference type="Gene3D" id="1.25.40.420">
    <property type="match status" value="1"/>
</dbReference>
<dbReference type="Pfam" id="PF07707">
    <property type="entry name" value="BACK"/>
    <property type="match status" value="1"/>
</dbReference>
<dbReference type="GeneTree" id="ENSGT00940000154345"/>
<evidence type="ECO:0000313" key="4">
    <source>
        <dbReference type="Ensembl" id="ENSEEEP00000012986.2"/>
    </source>
</evidence>
<dbReference type="SMART" id="SM00225">
    <property type="entry name" value="BTB"/>
    <property type="match status" value="1"/>
</dbReference>
<dbReference type="Gene3D" id="2.120.10.80">
    <property type="entry name" value="Kelch-type beta propeller"/>
    <property type="match status" value="2"/>
</dbReference>
<evidence type="ECO:0000256" key="2">
    <source>
        <dbReference type="ARBA" id="ARBA00022737"/>
    </source>
</evidence>
<keyword evidence="2" id="KW-0677">Repeat</keyword>
<proteinExistence type="predicted"/>
<dbReference type="InterPro" id="IPR011333">
    <property type="entry name" value="SKP1/BTB/POZ_sf"/>
</dbReference>
<dbReference type="SMART" id="SM00875">
    <property type="entry name" value="BACK"/>
    <property type="match status" value="1"/>
</dbReference>
<dbReference type="PIRSF" id="PIRSF037037">
    <property type="entry name" value="Kelch-like_protein_gigaxonin"/>
    <property type="match status" value="1"/>
</dbReference>
<dbReference type="InterPro" id="IPR006652">
    <property type="entry name" value="Kelch_1"/>
</dbReference>
<dbReference type="Ensembl" id="ENSEEET00000013135.2">
    <property type="protein sequence ID" value="ENSEEEP00000012986.2"/>
    <property type="gene ID" value="ENSEEEG00000006521.2"/>
</dbReference>
<sequence length="604" mass="67951">MVLILGRRTTREESTGTGNPPAVKRKVFEMQPKNGGDVLDISAAASHGETLLQVLDEFRASQTFTDVVVSVQGREFPCHRAVLSACSVYFRAMFCNDHRESRATLVEINGIQAGAMETFLQYVYSGRACITTHNVQYLFEASSLFQIATLRDACASFLEEQMDPCNCLGLQRFADTHSLKQLAARCRAYALHNFPEVAQHEEFLDLQQEELEEHIANDELCVPREEVVFEAVMRWVYHSVEHRRAQLRDLLRHVRLPLLHPNYFIQKVEGDQLIQNAPECYQLLHEARRYHVLGNEMMSPRTRPRRSTGFSEVIVVVGGCERVGTFSLPYTECYDPFTGEWRSLAKHPEFTKSEYAVCALRNDLLVSGGRINSSYVWMYNSQLNLWIRVASLSKGRWRHKMCVLLGKAYAVGGYDGQSCLSSVEVYDSFSNRWAEVAPLTVAVSSPAVAGCTGRLLVMGGEPDEHSCSDKVQCYDPEMNSWLLRANLPVAKRNITAVSLNNLVYVCGGLTKCIYCYDPTWGGGWMYFLGICLSFYDFEDCCGMSVCNGKIFVLGGRGENGESTDSILCYDPSSSIITSVAAMPRPISHHGCITIHRYTEKLHRT</sequence>
<dbReference type="Pfam" id="PF01344">
    <property type="entry name" value="Kelch_1"/>
    <property type="match status" value="1"/>
</dbReference>
<keyword evidence="5" id="KW-1185">Reference proteome</keyword>
<protein>
    <recommendedName>
        <fullName evidence="3">BTB domain-containing protein</fullName>
    </recommendedName>
</protein>
<reference evidence="5" key="2">
    <citation type="journal article" date="2017" name="Sci. Adv.">
        <title>A tail of two voltages: Proteomic comparison of the three electric organs of the electric eel.</title>
        <authorList>
            <person name="Traeger L.L."/>
            <person name="Sabat G."/>
            <person name="Barrett-Wilt G.A."/>
            <person name="Wells G.B."/>
            <person name="Sussman M.R."/>
        </authorList>
    </citation>
    <scope>NUCLEOTIDE SEQUENCE [LARGE SCALE GENOMIC DNA]</scope>
</reference>
<feature type="domain" description="BTB" evidence="3">
    <location>
        <begin position="65"/>
        <end position="132"/>
    </location>
</feature>
<organism evidence="4 5">
    <name type="scientific">Electrophorus electricus</name>
    <name type="common">Electric eel</name>
    <name type="synonym">Gymnotus electricus</name>
    <dbReference type="NCBI Taxonomy" id="8005"/>
    <lineage>
        <taxon>Eukaryota</taxon>
        <taxon>Metazoa</taxon>
        <taxon>Chordata</taxon>
        <taxon>Craniata</taxon>
        <taxon>Vertebrata</taxon>
        <taxon>Euteleostomi</taxon>
        <taxon>Actinopterygii</taxon>
        <taxon>Neopterygii</taxon>
        <taxon>Teleostei</taxon>
        <taxon>Ostariophysi</taxon>
        <taxon>Gymnotiformes</taxon>
        <taxon>Gymnotoidei</taxon>
        <taxon>Gymnotidae</taxon>
        <taxon>Electrophorus</taxon>
    </lineage>
</organism>
<dbReference type="PANTHER" id="PTHR45632:SF5">
    <property type="entry name" value="KELCH-LIKE PROTEIN 22"/>
    <property type="match status" value="1"/>
</dbReference>
<dbReference type="GO" id="GO:0007507">
    <property type="term" value="P:heart development"/>
    <property type="evidence" value="ECO:0007669"/>
    <property type="project" value="Ensembl"/>
</dbReference>
<name>A0A4W4ELF6_ELEEL</name>
<dbReference type="InterPro" id="IPR000210">
    <property type="entry name" value="BTB/POZ_dom"/>
</dbReference>
<dbReference type="Gene3D" id="3.30.710.10">
    <property type="entry name" value="Potassium Channel Kv1.1, Chain A"/>
    <property type="match status" value="1"/>
</dbReference>
<dbReference type="SMART" id="SM00612">
    <property type="entry name" value="Kelch"/>
    <property type="match status" value="5"/>
</dbReference>
<dbReference type="AlphaFoldDB" id="A0A4W4ELF6"/>
<dbReference type="SUPFAM" id="SSF117281">
    <property type="entry name" value="Kelch motif"/>
    <property type="match status" value="1"/>
</dbReference>
<dbReference type="PROSITE" id="PS50097">
    <property type="entry name" value="BTB"/>
    <property type="match status" value="1"/>
</dbReference>
<evidence type="ECO:0000313" key="5">
    <source>
        <dbReference type="Proteomes" id="UP000314983"/>
    </source>
</evidence>
<dbReference type="InterPro" id="IPR017096">
    <property type="entry name" value="BTB-kelch_protein"/>
</dbReference>
<evidence type="ECO:0000259" key="3">
    <source>
        <dbReference type="PROSITE" id="PS50097"/>
    </source>
</evidence>
<evidence type="ECO:0000256" key="1">
    <source>
        <dbReference type="ARBA" id="ARBA00022441"/>
    </source>
</evidence>
<dbReference type="Proteomes" id="UP000314983">
    <property type="component" value="Chromosome 7"/>
</dbReference>
<reference evidence="5" key="1">
    <citation type="journal article" date="2014" name="Science">
        <title>Nonhuman genetics. Genomic basis for the convergent evolution of electric organs.</title>
        <authorList>
            <person name="Gallant J.R."/>
            <person name="Traeger L.L."/>
            <person name="Volkening J.D."/>
            <person name="Moffett H."/>
            <person name="Chen P.H."/>
            <person name="Novina C.D."/>
            <person name="Phillips G.N.Jr."/>
            <person name="Anand R."/>
            <person name="Wells G.B."/>
            <person name="Pinch M."/>
            <person name="Guth R."/>
            <person name="Unguez G.A."/>
            <person name="Albert J.S."/>
            <person name="Zakon H.H."/>
            <person name="Samanta M.P."/>
            <person name="Sussman M.R."/>
        </authorList>
    </citation>
    <scope>NUCLEOTIDE SEQUENCE [LARGE SCALE GENOMIC DNA]</scope>
</reference>
<dbReference type="Pfam" id="PF24681">
    <property type="entry name" value="Kelch_KLHDC2_KLHL20_DRC7"/>
    <property type="match status" value="1"/>
</dbReference>
<dbReference type="PANTHER" id="PTHR45632">
    <property type="entry name" value="LD33804P"/>
    <property type="match status" value="1"/>
</dbReference>
<reference evidence="4" key="5">
    <citation type="submission" date="2025-09" db="UniProtKB">
        <authorList>
            <consortium name="Ensembl"/>
        </authorList>
    </citation>
    <scope>IDENTIFICATION</scope>
</reference>
<dbReference type="InterPro" id="IPR047071">
    <property type="entry name" value="KLHL24_BACK"/>
</dbReference>
<dbReference type="InterPro" id="IPR015915">
    <property type="entry name" value="Kelch-typ_b-propeller"/>
</dbReference>
<gene>
    <name evidence="4" type="primary">klhl24a</name>
</gene>